<gene>
    <name evidence="2" type="ORF">NP777_21480</name>
</gene>
<accession>A0ABT1V0A4</accession>
<dbReference type="RefSeq" id="WP_256651802.1">
    <property type="nucleotide sequence ID" value="NZ_JANIAA010000013.1"/>
</dbReference>
<name>A0ABT1V0A4_9ACTN</name>
<sequence length="73" mass="7730">MVRDNGRGMARPSATPVSRPALRTVVSTGTGLSAMRERGHLLNGHLTVGSTPGEGTRVSLLIPRHTRRGSRAT</sequence>
<organism evidence="2 3">
    <name type="scientific">Streptomyces rugosispiralis</name>
    <dbReference type="NCBI Taxonomy" id="2967341"/>
    <lineage>
        <taxon>Bacteria</taxon>
        <taxon>Bacillati</taxon>
        <taxon>Actinomycetota</taxon>
        <taxon>Actinomycetes</taxon>
        <taxon>Kitasatosporales</taxon>
        <taxon>Streptomycetaceae</taxon>
        <taxon>Streptomyces</taxon>
    </lineage>
</organism>
<evidence type="ECO:0000313" key="2">
    <source>
        <dbReference type="EMBL" id="MCQ8190802.1"/>
    </source>
</evidence>
<protein>
    <recommendedName>
        <fullName evidence="1">Histidine kinase/HSP90-like ATPase domain-containing protein</fullName>
    </recommendedName>
</protein>
<dbReference type="Pfam" id="PF02518">
    <property type="entry name" value="HATPase_c"/>
    <property type="match status" value="1"/>
</dbReference>
<evidence type="ECO:0000259" key="1">
    <source>
        <dbReference type="Pfam" id="PF02518"/>
    </source>
</evidence>
<comment type="caution">
    <text evidence="2">The sequence shown here is derived from an EMBL/GenBank/DDBJ whole genome shotgun (WGS) entry which is preliminary data.</text>
</comment>
<dbReference type="Proteomes" id="UP001204746">
    <property type="component" value="Unassembled WGS sequence"/>
</dbReference>
<evidence type="ECO:0000313" key="3">
    <source>
        <dbReference type="Proteomes" id="UP001204746"/>
    </source>
</evidence>
<dbReference type="InterPro" id="IPR003594">
    <property type="entry name" value="HATPase_dom"/>
</dbReference>
<dbReference type="Gene3D" id="3.30.565.10">
    <property type="entry name" value="Histidine kinase-like ATPase, C-terminal domain"/>
    <property type="match status" value="1"/>
</dbReference>
<dbReference type="EMBL" id="JANIAA010000013">
    <property type="protein sequence ID" value="MCQ8190802.1"/>
    <property type="molecule type" value="Genomic_DNA"/>
</dbReference>
<dbReference type="SUPFAM" id="SSF55874">
    <property type="entry name" value="ATPase domain of HSP90 chaperone/DNA topoisomerase II/histidine kinase"/>
    <property type="match status" value="1"/>
</dbReference>
<reference evidence="2 3" key="1">
    <citation type="submission" date="2022-07" db="EMBL/GenBank/DDBJ databases">
        <authorList>
            <person name="Phongsopitanun W."/>
            <person name="Tanasupawat S."/>
        </authorList>
    </citation>
    <scope>NUCLEOTIDE SEQUENCE [LARGE SCALE GENOMIC DNA]</scope>
    <source>
        <strain evidence="2 3">RCU-064</strain>
    </source>
</reference>
<dbReference type="InterPro" id="IPR036890">
    <property type="entry name" value="HATPase_C_sf"/>
</dbReference>
<proteinExistence type="predicted"/>
<keyword evidence="3" id="KW-1185">Reference proteome</keyword>
<feature type="domain" description="Histidine kinase/HSP90-like ATPase" evidence="1">
    <location>
        <begin position="2"/>
        <end position="64"/>
    </location>
</feature>